<dbReference type="CDD" id="cd01948">
    <property type="entry name" value="EAL"/>
    <property type="match status" value="1"/>
</dbReference>
<dbReference type="Pfam" id="PF00563">
    <property type="entry name" value="EAL"/>
    <property type="match status" value="1"/>
</dbReference>
<dbReference type="PANTHER" id="PTHR33121">
    <property type="entry name" value="CYCLIC DI-GMP PHOSPHODIESTERASE PDEF"/>
    <property type="match status" value="1"/>
</dbReference>
<organism evidence="2 3">
    <name type="scientific">Tianweitania sediminis</name>
    <dbReference type="NCBI Taxonomy" id="1502156"/>
    <lineage>
        <taxon>Bacteria</taxon>
        <taxon>Pseudomonadati</taxon>
        <taxon>Pseudomonadota</taxon>
        <taxon>Alphaproteobacteria</taxon>
        <taxon>Hyphomicrobiales</taxon>
        <taxon>Phyllobacteriaceae</taxon>
        <taxon>Tianweitania</taxon>
    </lineage>
</organism>
<evidence type="ECO:0000313" key="2">
    <source>
        <dbReference type="EMBL" id="MBP0437384.1"/>
    </source>
</evidence>
<keyword evidence="3" id="KW-1185">Reference proteome</keyword>
<dbReference type="AlphaFoldDB" id="A0A8J7UI76"/>
<evidence type="ECO:0000313" key="3">
    <source>
        <dbReference type="Proteomes" id="UP000666240"/>
    </source>
</evidence>
<dbReference type="Gene3D" id="3.20.20.450">
    <property type="entry name" value="EAL domain"/>
    <property type="match status" value="1"/>
</dbReference>
<dbReference type="InterPro" id="IPR001633">
    <property type="entry name" value="EAL_dom"/>
</dbReference>
<dbReference type="Proteomes" id="UP000666240">
    <property type="component" value="Unassembled WGS sequence"/>
</dbReference>
<dbReference type="InterPro" id="IPR035919">
    <property type="entry name" value="EAL_sf"/>
</dbReference>
<dbReference type="SMART" id="SM00052">
    <property type="entry name" value="EAL"/>
    <property type="match status" value="1"/>
</dbReference>
<proteinExistence type="predicted"/>
<dbReference type="PROSITE" id="PS50883">
    <property type="entry name" value="EAL"/>
    <property type="match status" value="1"/>
</dbReference>
<protein>
    <submittedName>
        <fullName evidence="2">EAL domain-containing protein</fullName>
    </submittedName>
</protein>
<comment type="caution">
    <text evidence="2">The sequence shown here is derived from an EMBL/GenBank/DDBJ whole genome shotgun (WGS) entry which is preliminary data.</text>
</comment>
<evidence type="ECO:0000259" key="1">
    <source>
        <dbReference type="PROSITE" id="PS50883"/>
    </source>
</evidence>
<reference evidence="2" key="1">
    <citation type="submission" date="2021-03" db="EMBL/GenBank/DDBJ databases">
        <title>Genome sequencing and assembly of Tianweitania sediminis.</title>
        <authorList>
            <person name="Chhetri G."/>
        </authorList>
    </citation>
    <scope>NUCLEOTIDE SEQUENCE</scope>
    <source>
        <strain evidence="2">Z8</strain>
    </source>
</reference>
<dbReference type="EMBL" id="JAGIYY010000001">
    <property type="protein sequence ID" value="MBP0437384.1"/>
    <property type="molecule type" value="Genomic_DNA"/>
</dbReference>
<sequence>MALNACQGCHSGVKLDFDFTMAFQPIFDTRTAAVWGYEALIRGTGGEGAASILNRVQPEQRYKFDQACRVKAIELASRLYPEGAGKPPRLSINFLPNAVYEPSACLRATLAAARKHQFPREAIMFEFTENEMVRDTGHLQSIIEEYRRQGFVTAIDDFGAGYAGLGLLAEFQPDLIKLDMDLIRGIDTSRARQAIIGGLMHIARTLDIEVLAEGIETEAEFLVLKAAGVSLFQGYWFAKPGFESLPGLAPETERAFRQAA</sequence>
<accession>A0A8J7UI76</accession>
<gene>
    <name evidence="2" type="ORF">J5Y06_01805</name>
</gene>
<dbReference type="PANTHER" id="PTHR33121:SF15">
    <property type="entry name" value="BLUE LIGHT- AND TEMPERATURE-REGULATED ANTIREPRESSOR BLUF"/>
    <property type="match status" value="1"/>
</dbReference>
<name>A0A8J7UI76_9HYPH</name>
<dbReference type="SUPFAM" id="SSF141868">
    <property type="entry name" value="EAL domain-like"/>
    <property type="match status" value="1"/>
</dbReference>
<dbReference type="InterPro" id="IPR050706">
    <property type="entry name" value="Cyclic-di-GMP_PDE-like"/>
</dbReference>
<feature type="domain" description="EAL" evidence="1">
    <location>
        <begin position="2"/>
        <end position="254"/>
    </location>
</feature>
<dbReference type="GO" id="GO:0071111">
    <property type="term" value="F:cyclic-guanylate-specific phosphodiesterase activity"/>
    <property type="evidence" value="ECO:0007669"/>
    <property type="project" value="InterPro"/>
</dbReference>